<evidence type="ECO:0000313" key="2">
    <source>
        <dbReference type="EMBL" id="QBM89737.1"/>
    </source>
</evidence>
<reference evidence="3" key="1">
    <citation type="submission" date="2019-03" db="EMBL/GenBank/DDBJ databases">
        <title>Snf2 controls pulcherriminic acid biosynthesis and connects pigmentation and antifungal activity of the yeast Metschnikowia pulcherrima.</title>
        <authorList>
            <person name="Gore-Lloyd D."/>
            <person name="Sumann I."/>
            <person name="Brachmann A.O."/>
            <person name="Schneeberger K."/>
            <person name="Ortiz-Merino R.A."/>
            <person name="Moreno-Beltran M."/>
            <person name="Schlaefli M."/>
            <person name="Kirner P."/>
            <person name="Santos Kron A."/>
            <person name="Wolfe K.H."/>
            <person name="Piel J."/>
            <person name="Ahrens C.H."/>
            <person name="Henk D."/>
            <person name="Freimoser F.M."/>
        </authorList>
    </citation>
    <scope>NUCLEOTIDE SEQUENCE [LARGE SCALE GENOMIC DNA]</scope>
    <source>
        <strain evidence="3">APC 1.2</strain>
    </source>
</reference>
<proteinExistence type="predicted"/>
<dbReference type="Gene3D" id="1.10.8.270">
    <property type="entry name" value="putative rabgap domain of human tbc1 domain family member 14 like domains"/>
    <property type="match status" value="1"/>
</dbReference>
<dbReference type="EMBL" id="CP034459">
    <property type="protein sequence ID" value="QBM89737.1"/>
    <property type="molecule type" value="Genomic_DNA"/>
</dbReference>
<protein>
    <submittedName>
        <fullName evidence="2">Rab-GTPase-TBC domain-containing protein</fullName>
    </submittedName>
</protein>
<dbReference type="STRING" id="2163413.A0A4P6XQD8"/>
<dbReference type="SUPFAM" id="SSF47923">
    <property type="entry name" value="Ypt/Rab-GAP domain of gyp1p"/>
    <property type="match status" value="2"/>
</dbReference>
<dbReference type="Gene3D" id="1.10.472.80">
    <property type="entry name" value="Ypt/Rab-GAP domain of gyp1p, domain 3"/>
    <property type="match status" value="1"/>
</dbReference>
<dbReference type="GO" id="GO:0031267">
    <property type="term" value="F:small GTPase binding"/>
    <property type="evidence" value="ECO:0007669"/>
    <property type="project" value="TreeGrafter"/>
</dbReference>
<dbReference type="PROSITE" id="PS50086">
    <property type="entry name" value="TBC_RABGAP"/>
    <property type="match status" value="1"/>
</dbReference>
<organism evidence="2 3">
    <name type="scientific">Metschnikowia aff. pulcherrima</name>
    <dbReference type="NCBI Taxonomy" id="2163413"/>
    <lineage>
        <taxon>Eukaryota</taxon>
        <taxon>Fungi</taxon>
        <taxon>Dikarya</taxon>
        <taxon>Ascomycota</taxon>
        <taxon>Saccharomycotina</taxon>
        <taxon>Pichiomycetes</taxon>
        <taxon>Metschnikowiaceae</taxon>
        <taxon>Metschnikowia</taxon>
    </lineage>
</organism>
<dbReference type="InterPro" id="IPR050302">
    <property type="entry name" value="Rab_GAP_TBC_domain"/>
</dbReference>
<dbReference type="InterPro" id="IPR035969">
    <property type="entry name" value="Rab-GAP_TBC_sf"/>
</dbReference>
<evidence type="ECO:0000259" key="1">
    <source>
        <dbReference type="PROSITE" id="PS50086"/>
    </source>
</evidence>
<dbReference type="InterPro" id="IPR000195">
    <property type="entry name" value="Rab-GAP-TBC_dom"/>
</dbReference>
<dbReference type="SMART" id="SM00164">
    <property type="entry name" value="TBC"/>
    <property type="match status" value="1"/>
</dbReference>
<gene>
    <name evidence="2" type="primary">MPUL0D08190</name>
    <name evidence="2" type="ORF">METSCH_D08190</name>
</gene>
<dbReference type="GO" id="GO:0030427">
    <property type="term" value="C:site of polarized growth"/>
    <property type="evidence" value="ECO:0007669"/>
    <property type="project" value="UniProtKB-ARBA"/>
</dbReference>
<dbReference type="GO" id="GO:0005096">
    <property type="term" value="F:GTPase activator activity"/>
    <property type="evidence" value="ECO:0007669"/>
    <property type="project" value="TreeGrafter"/>
</dbReference>
<dbReference type="AlphaFoldDB" id="A0A4P6XQD8"/>
<dbReference type="PANTHER" id="PTHR47219:SF9">
    <property type="entry name" value="GTPASE ACTIVATING PROTEIN AND CENTROSOME-ASSOCIATED, ISOFORM B"/>
    <property type="match status" value="1"/>
</dbReference>
<feature type="domain" description="Rab-GAP TBC" evidence="1">
    <location>
        <begin position="129"/>
        <end position="324"/>
    </location>
</feature>
<dbReference type="PANTHER" id="PTHR47219">
    <property type="entry name" value="RAB GTPASE-ACTIVATING PROTEIN 1-LIKE"/>
    <property type="match status" value="1"/>
</dbReference>
<keyword evidence="3" id="KW-1185">Reference proteome</keyword>
<dbReference type="Proteomes" id="UP000292447">
    <property type="component" value="Chromosome IV"/>
</dbReference>
<sequence>MFSESLLEFEESLAEMLVTPNCIMLNNLDLKADLNRFSVASTENVISEAEIGTLFAQYDYKSDEVTLCPSCQAHVCESVAPCCLSFVEMMSQGCLSTLEMDFWHSFLDNPYKTLLALPNYSRVAFFQKGVPLQLRPVVWQKLILVNQKNLTGIPDEAKVLFKNFQHSYNRDVSSQIKKDLSRTFPQMRFFDEQTTVDALLTILNVYANYDLDLGYCQGLLFLVGTLYYQLRDQEATFHSLCKIMECEPELRAIFVPSTMSSMLEKWYGEFLAVLAAVDGELAVHLTSFCDCKVFLYQWWLSVTLIHAPDFTVNNRIVDFCLVEGWKVGVFKISIGLLLCNRPILMSFSSGDEEVVYQHLLNESKWGNVINDATAFFGDMLFSMDESLFIESTSDIVPQTLVTPRKKHAHKRTGSSVLGMLKNLAVSASSTPREETVHSASSFLSTDSLAPHENKSISSLFSPARDSESIYSNATSLSWDRHLKSGRKALFSDNGSIRTTMEDLSAENEALKVLLKRAYADLQDEALKRDISHAIGV</sequence>
<dbReference type="Pfam" id="PF00566">
    <property type="entry name" value="RabGAP-TBC"/>
    <property type="match status" value="1"/>
</dbReference>
<accession>A0A4P6XQD8</accession>
<evidence type="ECO:0000313" key="3">
    <source>
        <dbReference type="Proteomes" id="UP000292447"/>
    </source>
</evidence>
<name>A0A4P6XQD8_9ASCO</name>